<dbReference type="AlphaFoldDB" id="A0A9W6CZR5"/>
<protein>
    <recommendedName>
        <fullName evidence="1">SnoaL-like domain-containing protein</fullName>
    </recommendedName>
</protein>
<organism evidence="2 3">
    <name type="scientific">Agromyces rhizosphaerae</name>
    <dbReference type="NCBI Taxonomy" id="88374"/>
    <lineage>
        <taxon>Bacteria</taxon>
        <taxon>Bacillati</taxon>
        <taxon>Actinomycetota</taxon>
        <taxon>Actinomycetes</taxon>
        <taxon>Micrococcales</taxon>
        <taxon>Microbacteriaceae</taxon>
        <taxon>Agromyces</taxon>
    </lineage>
</organism>
<keyword evidence="3" id="KW-1185">Reference proteome</keyword>
<gene>
    <name evidence="2" type="ORF">ARHIZOSPH14_31830</name>
</gene>
<dbReference type="Proteomes" id="UP001144396">
    <property type="component" value="Unassembled WGS sequence"/>
</dbReference>
<dbReference type="Pfam" id="PF13474">
    <property type="entry name" value="SnoaL_3"/>
    <property type="match status" value="1"/>
</dbReference>
<feature type="domain" description="SnoaL-like" evidence="1">
    <location>
        <begin position="9"/>
        <end position="129"/>
    </location>
</feature>
<dbReference type="EMBL" id="BSDP01000001">
    <property type="protein sequence ID" value="GLI28941.1"/>
    <property type="molecule type" value="Genomic_DNA"/>
</dbReference>
<reference evidence="2" key="1">
    <citation type="submission" date="2022-12" db="EMBL/GenBank/DDBJ databases">
        <title>Reference genome sequencing for broad-spectrum identification of bacterial and archaeal isolates by mass spectrometry.</title>
        <authorList>
            <person name="Sekiguchi Y."/>
            <person name="Tourlousse D.M."/>
        </authorList>
    </citation>
    <scope>NUCLEOTIDE SEQUENCE</scope>
    <source>
        <strain evidence="2">14</strain>
    </source>
</reference>
<evidence type="ECO:0000313" key="3">
    <source>
        <dbReference type="Proteomes" id="UP001144396"/>
    </source>
</evidence>
<evidence type="ECO:0000259" key="1">
    <source>
        <dbReference type="Pfam" id="PF13474"/>
    </source>
</evidence>
<name>A0A9W6CZR5_9MICO</name>
<accession>A0A9W6CZR5</accession>
<dbReference type="RefSeq" id="WP_281886732.1">
    <property type="nucleotide sequence ID" value="NZ_BSDP01000001.1"/>
</dbReference>
<sequence length="138" mass="14817">MSSTAVNEIEGVLQEWSTSYKAKDIDALMDMAVGEDAQLVGTGADEVRFGLAEYRTQAERDFAQADADMRFSNVHATIIGDAAFAYCDVTVAGSIGDQTFEMPGLRLTVGLVRTDDGWRFVQTHLSAPAGGQAEGQSF</sequence>
<comment type="caution">
    <text evidence="2">The sequence shown here is derived from an EMBL/GenBank/DDBJ whole genome shotgun (WGS) entry which is preliminary data.</text>
</comment>
<proteinExistence type="predicted"/>
<dbReference type="SUPFAM" id="SSF54427">
    <property type="entry name" value="NTF2-like"/>
    <property type="match status" value="1"/>
</dbReference>
<evidence type="ECO:0000313" key="2">
    <source>
        <dbReference type="EMBL" id="GLI28941.1"/>
    </source>
</evidence>
<dbReference type="InterPro" id="IPR032710">
    <property type="entry name" value="NTF2-like_dom_sf"/>
</dbReference>
<dbReference type="InterPro" id="IPR037401">
    <property type="entry name" value="SnoaL-like"/>
</dbReference>
<dbReference type="Gene3D" id="3.10.450.50">
    <property type="match status" value="1"/>
</dbReference>